<keyword evidence="1" id="KW-0472">Membrane</keyword>
<sequence length="74" mass="8194">MKDHLKWATENGSNHALGYIQIAVAIALFLVSWFIWDSAMEVSKDTFGLAVRIVVSMVIALVGAWLTVKAFRGK</sequence>
<reference evidence="2" key="1">
    <citation type="submission" date="2024-06" db="EMBL/GenBank/DDBJ databases">
        <authorList>
            <person name="Gannavaram S."/>
            <person name="Nemani S."/>
            <person name="Datta M."/>
            <person name="Picchiottino A."/>
            <person name="Mereddy A."/>
            <person name="Gannavaram N."/>
            <person name="Honeycutt C."/>
            <person name="Tran D."/>
            <person name="Choi K."/>
            <person name="Srinivasan K."/>
            <person name="Johnson A."/>
        </authorList>
    </citation>
    <scope>NUCLEOTIDE SEQUENCE</scope>
</reference>
<evidence type="ECO:0000256" key="1">
    <source>
        <dbReference type="SAM" id="Phobius"/>
    </source>
</evidence>
<name>A0AAU8KZA7_9CAUD</name>
<organism evidence="2">
    <name type="scientific">Pantoea phage Survivor</name>
    <dbReference type="NCBI Taxonomy" id="3232176"/>
    <lineage>
        <taxon>Viruses</taxon>
        <taxon>Duplodnaviria</taxon>
        <taxon>Heunggongvirae</taxon>
        <taxon>Uroviricota</taxon>
        <taxon>Caudoviricetes</taxon>
    </lineage>
</organism>
<protein>
    <submittedName>
        <fullName evidence="2">Membrane protein</fullName>
    </submittedName>
</protein>
<evidence type="ECO:0000313" key="2">
    <source>
        <dbReference type="EMBL" id="XCN28271.1"/>
    </source>
</evidence>
<keyword evidence="1" id="KW-1133">Transmembrane helix</keyword>
<dbReference type="EMBL" id="PP885733">
    <property type="protein sequence ID" value="XCN28271.1"/>
    <property type="molecule type" value="Genomic_DNA"/>
</dbReference>
<feature type="transmembrane region" description="Helical" evidence="1">
    <location>
        <begin position="47"/>
        <end position="68"/>
    </location>
</feature>
<keyword evidence="1" id="KW-0812">Transmembrane</keyword>
<accession>A0AAU8KZA7</accession>
<feature type="transmembrane region" description="Helical" evidence="1">
    <location>
        <begin position="16"/>
        <end position="35"/>
    </location>
</feature>
<proteinExistence type="predicted"/>